<feature type="binding site" evidence="5">
    <location>
        <position position="36"/>
    </location>
    <ligand>
        <name>AMP</name>
        <dbReference type="ChEBI" id="CHEBI:456215"/>
    </ligand>
</feature>
<evidence type="ECO:0000256" key="2">
    <source>
        <dbReference type="ARBA" id="ARBA00022727"/>
    </source>
</evidence>
<feature type="binding site" evidence="5">
    <location>
        <position position="133"/>
    </location>
    <ligand>
        <name>AMP</name>
        <dbReference type="ChEBI" id="CHEBI:456215"/>
    </ligand>
</feature>
<keyword evidence="3 5" id="KW-0547">Nucleotide-binding</keyword>
<evidence type="ECO:0000313" key="11">
    <source>
        <dbReference type="Proteomes" id="UP000243657"/>
    </source>
</evidence>
<dbReference type="GO" id="GO:0004017">
    <property type="term" value="F:AMP kinase activity"/>
    <property type="evidence" value="ECO:0007669"/>
    <property type="project" value="UniProtKB-UniRule"/>
</dbReference>
<dbReference type="AlphaFoldDB" id="A0A1Y2SYY0"/>
<feature type="region of interest" description="NMP" evidence="5">
    <location>
        <begin position="30"/>
        <end position="59"/>
    </location>
</feature>
<comment type="subunit">
    <text evidence="5 7">Monomer.</text>
</comment>
<dbReference type="SUPFAM" id="SSF52540">
    <property type="entry name" value="P-loop containing nucleoside triphosphate hydrolases"/>
    <property type="match status" value="1"/>
</dbReference>
<dbReference type="GO" id="GO:0044209">
    <property type="term" value="P:AMP salvage"/>
    <property type="evidence" value="ECO:0007669"/>
    <property type="project" value="UniProtKB-UniRule"/>
</dbReference>
<evidence type="ECO:0000256" key="3">
    <source>
        <dbReference type="ARBA" id="ARBA00022741"/>
    </source>
</evidence>
<proteinExistence type="inferred from homology"/>
<dbReference type="InterPro" id="IPR033690">
    <property type="entry name" value="Adenylat_kinase_CS"/>
</dbReference>
<feature type="binding site" evidence="5">
    <location>
        <position position="31"/>
    </location>
    <ligand>
        <name>AMP</name>
        <dbReference type="ChEBI" id="CHEBI:456215"/>
    </ligand>
</feature>
<evidence type="ECO:0000313" key="9">
    <source>
        <dbReference type="EMBL" id="OZG54172.1"/>
    </source>
</evidence>
<sequence>MRLLIMGPQGVGKGTQAAKLAEHFGIPTISTGDIFRYNIKNETELGKQALAFINKGQLVPDELTNSIVKDRLAQDDVKNGWILDGYPRNASQVEALDTMLAELGTPLDAVVALDADRDVLMERMMKRAEIEGRADDTPEAIATRLDVYAKETAPLLDIYSERGQLVSINGVGEIDAIQANIIAELTK</sequence>
<keyword evidence="5 7" id="KW-0067">ATP-binding</keyword>
<comment type="catalytic activity">
    <reaction evidence="5 7">
        <text>AMP + ATP = 2 ADP</text>
        <dbReference type="Rhea" id="RHEA:12973"/>
        <dbReference type="ChEBI" id="CHEBI:30616"/>
        <dbReference type="ChEBI" id="CHEBI:456215"/>
        <dbReference type="ChEBI" id="CHEBI:456216"/>
        <dbReference type="EC" id="2.7.4.3"/>
    </reaction>
</comment>
<comment type="function">
    <text evidence="5">Catalyzes the reversible transfer of the terminal phosphate group between ATP and AMP. Plays an important role in cellular energy homeostasis and in adenine nucleotide metabolism.</text>
</comment>
<feature type="binding site" evidence="5">
    <location>
        <begin position="57"/>
        <end position="59"/>
    </location>
    <ligand>
        <name>AMP</name>
        <dbReference type="ChEBI" id="CHEBI:456215"/>
    </ligand>
</feature>
<dbReference type="STRING" id="1160091.B9T39_03935"/>
<feature type="binding site" evidence="5">
    <location>
        <position position="144"/>
    </location>
    <ligand>
        <name>AMP</name>
        <dbReference type="ChEBI" id="CHEBI:456215"/>
    </ligand>
</feature>
<evidence type="ECO:0000256" key="1">
    <source>
        <dbReference type="ARBA" id="ARBA00022679"/>
    </source>
</evidence>
<keyword evidence="11" id="KW-1185">Reference proteome</keyword>
<dbReference type="OrthoDB" id="9805030at2"/>
<feature type="binding site" evidence="5">
    <location>
        <position position="127"/>
    </location>
    <ligand>
        <name>ATP</name>
        <dbReference type="ChEBI" id="CHEBI:30616"/>
    </ligand>
</feature>
<reference evidence="8 10" key="2">
    <citation type="submission" date="2017-04" db="EMBL/GenBank/DDBJ databases">
        <title>Draft genome sequences of Alloscardovia macacae UMA81211 and UMA81212 isolated from the feces of a rhesus macaque (Macaca mulatta).</title>
        <authorList>
            <person name="Albert K."/>
            <person name="Sela D.A."/>
        </authorList>
    </citation>
    <scope>NUCLEOTIDE SEQUENCE [LARGE SCALE GENOMIC DNA]</scope>
    <source>
        <strain evidence="8 10">UMA81212</strain>
    </source>
</reference>
<feature type="binding site" evidence="5">
    <location>
        <position position="172"/>
    </location>
    <ligand>
        <name>ATP</name>
        <dbReference type="ChEBI" id="CHEBI:30616"/>
    </ligand>
</feature>
<dbReference type="EC" id="2.7.4.3" evidence="5 7"/>
<evidence type="ECO:0000313" key="8">
    <source>
        <dbReference type="EMBL" id="OTA29277.1"/>
    </source>
</evidence>
<feature type="binding site" evidence="5">
    <location>
        <begin position="10"/>
        <end position="15"/>
    </location>
    <ligand>
        <name>ATP</name>
        <dbReference type="ChEBI" id="CHEBI:30616"/>
    </ligand>
</feature>
<dbReference type="HAMAP" id="MF_00235">
    <property type="entry name" value="Adenylate_kinase_Adk"/>
    <property type="match status" value="1"/>
</dbReference>
<comment type="domain">
    <text evidence="5">Consists of three domains, a large central CORE domain and two small peripheral domains, NMPbind and LID, which undergo movements during catalysis. The LID domain closes over the site of phosphoryl transfer upon ATP binding. Assembling and dissambling the active center during each catalytic cycle provides an effective means to prevent ATP hydrolysis.</text>
</comment>
<keyword evidence="2 5" id="KW-0545">Nucleotide biosynthesis</keyword>
<evidence type="ECO:0000313" key="10">
    <source>
        <dbReference type="Proteomes" id="UP000243540"/>
    </source>
</evidence>
<reference evidence="9 11" key="1">
    <citation type="journal article" date="2017" name="BMC Genomics">
        <title>Comparative genomic and phylogenomic analyses of the Bifidobacteriaceae family.</title>
        <authorList>
            <person name="Lugli G.A."/>
            <person name="Milani C."/>
            <person name="Turroni F."/>
            <person name="Duranti S."/>
            <person name="Mancabelli L."/>
            <person name="Mangifesta M."/>
            <person name="Ferrario C."/>
            <person name="Modesto M."/>
            <person name="Mattarelli P."/>
            <person name="Jiri K."/>
            <person name="van Sinderen D."/>
            <person name="Ventura M."/>
        </authorList>
    </citation>
    <scope>NUCLEOTIDE SEQUENCE [LARGE SCALE GENOMIC DNA]</scope>
    <source>
        <strain evidence="9 11">DSM 24762</strain>
    </source>
</reference>
<dbReference type="PANTHER" id="PTHR23359">
    <property type="entry name" value="NUCLEOTIDE KINASE"/>
    <property type="match status" value="1"/>
</dbReference>
<dbReference type="InterPro" id="IPR027417">
    <property type="entry name" value="P-loop_NTPase"/>
</dbReference>
<evidence type="ECO:0000256" key="7">
    <source>
        <dbReference type="RuleBase" id="RU003331"/>
    </source>
</evidence>
<dbReference type="GO" id="GO:0005737">
    <property type="term" value="C:cytoplasm"/>
    <property type="evidence" value="ECO:0007669"/>
    <property type="project" value="UniProtKB-SubCell"/>
</dbReference>
<dbReference type="GO" id="GO:0005524">
    <property type="term" value="F:ATP binding"/>
    <property type="evidence" value="ECO:0007669"/>
    <property type="project" value="UniProtKB-UniRule"/>
</dbReference>
<evidence type="ECO:0000256" key="6">
    <source>
        <dbReference type="RuleBase" id="RU003330"/>
    </source>
</evidence>
<comment type="pathway">
    <text evidence="5">Purine metabolism; AMP biosynthesis via salvage pathway; AMP from ADP: step 1/1.</text>
</comment>
<comment type="caution">
    <text evidence="5">Lacks conserved residue(s) required for the propagation of feature annotation.</text>
</comment>
<feature type="binding site" evidence="5">
    <location>
        <begin position="85"/>
        <end position="88"/>
    </location>
    <ligand>
        <name>AMP</name>
        <dbReference type="ChEBI" id="CHEBI:456215"/>
    </ligand>
</feature>
<organism evidence="8 10">
    <name type="scientific">Alloscardovia macacae</name>
    <dbReference type="NCBI Taxonomy" id="1160091"/>
    <lineage>
        <taxon>Bacteria</taxon>
        <taxon>Bacillati</taxon>
        <taxon>Actinomycetota</taxon>
        <taxon>Actinomycetes</taxon>
        <taxon>Bifidobacteriales</taxon>
        <taxon>Bifidobacteriaceae</taxon>
        <taxon>Alloscardovia</taxon>
    </lineage>
</organism>
<dbReference type="EMBL" id="MWWT01000005">
    <property type="protein sequence ID" value="OZG54172.1"/>
    <property type="molecule type" value="Genomic_DNA"/>
</dbReference>
<gene>
    <name evidence="5" type="primary">adk</name>
    <name evidence="9" type="ORF">ALMA_0633</name>
    <name evidence="8" type="ORF">B9T39_03935</name>
</gene>
<dbReference type="PRINTS" id="PR00094">
    <property type="entry name" value="ADENYLTKNASE"/>
</dbReference>
<keyword evidence="4 5" id="KW-0418">Kinase</keyword>
<accession>A0A1Y2SYY0</accession>
<dbReference type="UniPathway" id="UPA00588">
    <property type="reaction ID" value="UER00649"/>
</dbReference>
<comment type="subcellular location">
    <subcellularLocation>
        <location evidence="5 7">Cytoplasm</location>
    </subcellularLocation>
</comment>
<feature type="binding site" evidence="5">
    <location>
        <position position="92"/>
    </location>
    <ligand>
        <name>AMP</name>
        <dbReference type="ChEBI" id="CHEBI:456215"/>
    </ligand>
</feature>
<dbReference type="NCBIfam" id="NF011100">
    <property type="entry name" value="PRK14527.1"/>
    <property type="match status" value="1"/>
</dbReference>
<dbReference type="Proteomes" id="UP000243540">
    <property type="component" value="Unassembled WGS sequence"/>
</dbReference>
<dbReference type="RefSeq" id="WP_086106526.1">
    <property type="nucleotide sequence ID" value="NZ_JBHLWS010000013.1"/>
</dbReference>
<keyword evidence="1 5" id="KW-0808">Transferase</keyword>
<dbReference type="NCBIfam" id="NF001381">
    <property type="entry name" value="PRK00279.1-3"/>
    <property type="match status" value="1"/>
</dbReference>
<dbReference type="NCBIfam" id="NF011104">
    <property type="entry name" value="PRK14531.1"/>
    <property type="match status" value="1"/>
</dbReference>
<protein>
    <recommendedName>
        <fullName evidence="5 7">Adenylate kinase</fullName>
        <shortName evidence="5">AK</shortName>
        <ecNumber evidence="5 7">2.7.4.3</ecNumber>
    </recommendedName>
    <alternativeName>
        <fullName evidence="5">ATP-AMP transphosphorylase</fullName>
    </alternativeName>
    <alternativeName>
        <fullName evidence="5">ATP:AMP phosphotransferase</fullName>
    </alternativeName>
    <alternativeName>
        <fullName evidence="5">Adenylate monophosphate kinase</fullName>
    </alternativeName>
</protein>
<dbReference type="CDD" id="cd01428">
    <property type="entry name" value="ADK"/>
    <property type="match status" value="1"/>
</dbReference>
<dbReference type="NCBIfam" id="NF011105">
    <property type="entry name" value="PRK14532.1"/>
    <property type="match status" value="1"/>
</dbReference>
<dbReference type="PROSITE" id="PS00113">
    <property type="entry name" value="ADENYLATE_KINASE"/>
    <property type="match status" value="1"/>
</dbReference>
<dbReference type="Gene3D" id="3.40.50.300">
    <property type="entry name" value="P-loop containing nucleotide triphosphate hydrolases"/>
    <property type="match status" value="1"/>
</dbReference>
<name>A0A1Y2SYY0_9BIFI</name>
<dbReference type="Pfam" id="PF00406">
    <property type="entry name" value="ADK"/>
    <property type="match status" value="1"/>
</dbReference>
<evidence type="ECO:0000256" key="5">
    <source>
        <dbReference type="HAMAP-Rule" id="MF_00235"/>
    </source>
</evidence>
<keyword evidence="5" id="KW-0963">Cytoplasm</keyword>
<comment type="similarity">
    <text evidence="5 6">Belongs to the adenylate kinase family.</text>
</comment>
<dbReference type="Proteomes" id="UP000243657">
    <property type="component" value="Unassembled WGS sequence"/>
</dbReference>
<comment type="caution">
    <text evidence="8">The sequence shown here is derived from an EMBL/GenBank/DDBJ whole genome shotgun (WGS) entry which is preliminary data.</text>
</comment>
<evidence type="ECO:0000256" key="4">
    <source>
        <dbReference type="ARBA" id="ARBA00022777"/>
    </source>
</evidence>
<dbReference type="InterPro" id="IPR000850">
    <property type="entry name" value="Adenylat/UMP-CMP_kin"/>
</dbReference>
<dbReference type="EMBL" id="NEKC01000007">
    <property type="protein sequence ID" value="OTA29277.1"/>
    <property type="molecule type" value="Genomic_DNA"/>
</dbReference>